<organism evidence="12 13">
    <name type="scientific">Streptomyces graminearus</name>
    <dbReference type="NCBI Taxonomy" id="284030"/>
    <lineage>
        <taxon>Bacteria</taxon>
        <taxon>Bacillati</taxon>
        <taxon>Actinomycetota</taxon>
        <taxon>Actinomycetes</taxon>
        <taxon>Kitasatosporales</taxon>
        <taxon>Streptomycetaceae</taxon>
        <taxon>Streptomyces</taxon>
    </lineage>
</organism>
<keyword evidence="4" id="KW-0963">Cytoplasm</keyword>
<evidence type="ECO:0000256" key="1">
    <source>
        <dbReference type="ARBA" id="ARBA00004496"/>
    </source>
</evidence>
<dbReference type="InterPro" id="IPR036388">
    <property type="entry name" value="WH-like_DNA-bd_sf"/>
</dbReference>
<evidence type="ECO:0000313" key="12">
    <source>
        <dbReference type="EMBL" id="GAA2464639.1"/>
    </source>
</evidence>
<dbReference type="InterPro" id="IPR036390">
    <property type="entry name" value="WH_DNA-bd_sf"/>
</dbReference>
<dbReference type="PANTHER" id="PTHR33202:SF2">
    <property type="entry name" value="FERRIC UPTAKE REGULATION PROTEIN"/>
    <property type="match status" value="1"/>
</dbReference>
<dbReference type="InterPro" id="IPR002481">
    <property type="entry name" value="FUR"/>
</dbReference>
<protein>
    <recommendedName>
        <fullName evidence="14">Transcriptional repressor</fullName>
    </recommendedName>
</protein>
<evidence type="ECO:0000256" key="9">
    <source>
        <dbReference type="ARBA" id="ARBA00023125"/>
    </source>
</evidence>
<evidence type="ECO:0000256" key="5">
    <source>
        <dbReference type="ARBA" id="ARBA00022491"/>
    </source>
</evidence>
<dbReference type="Gene3D" id="1.10.10.10">
    <property type="entry name" value="Winged helix-like DNA-binding domain superfamily/Winged helix DNA-binding domain"/>
    <property type="match status" value="1"/>
</dbReference>
<name>A0ABP5XVR6_9ACTN</name>
<evidence type="ECO:0000256" key="4">
    <source>
        <dbReference type="ARBA" id="ARBA00022490"/>
    </source>
</evidence>
<dbReference type="Gene3D" id="3.30.1490.190">
    <property type="match status" value="1"/>
</dbReference>
<gene>
    <name evidence="12" type="ORF">GCM10010422_01300</name>
</gene>
<feature type="region of interest" description="Disordered" evidence="11">
    <location>
        <begin position="1"/>
        <end position="22"/>
    </location>
</feature>
<proteinExistence type="inferred from homology"/>
<evidence type="ECO:0000256" key="7">
    <source>
        <dbReference type="ARBA" id="ARBA00022833"/>
    </source>
</evidence>
<dbReference type="PANTHER" id="PTHR33202">
    <property type="entry name" value="ZINC UPTAKE REGULATION PROTEIN"/>
    <property type="match status" value="1"/>
</dbReference>
<dbReference type="SUPFAM" id="SSF46785">
    <property type="entry name" value="Winged helix' DNA-binding domain"/>
    <property type="match status" value="1"/>
</dbReference>
<evidence type="ECO:0008006" key="14">
    <source>
        <dbReference type="Google" id="ProtNLM"/>
    </source>
</evidence>
<keyword evidence="9" id="KW-0238">DNA-binding</keyword>
<comment type="caution">
    <text evidence="12">The sequence shown here is derived from an EMBL/GenBank/DDBJ whole genome shotgun (WGS) entry which is preliminary data.</text>
</comment>
<evidence type="ECO:0000256" key="10">
    <source>
        <dbReference type="ARBA" id="ARBA00023163"/>
    </source>
</evidence>
<evidence type="ECO:0000313" key="13">
    <source>
        <dbReference type="Proteomes" id="UP001501721"/>
    </source>
</evidence>
<evidence type="ECO:0000256" key="2">
    <source>
        <dbReference type="ARBA" id="ARBA00007957"/>
    </source>
</evidence>
<keyword evidence="10" id="KW-0804">Transcription</keyword>
<dbReference type="InterPro" id="IPR043135">
    <property type="entry name" value="Fur_C"/>
</dbReference>
<accession>A0ABP5XVR6</accession>
<evidence type="ECO:0000256" key="6">
    <source>
        <dbReference type="ARBA" id="ARBA00022723"/>
    </source>
</evidence>
<comment type="similarity">
    <text evidence="2">Belongs to the Fur family.</text>
</comment>
<evidence type="ECO:0000256" key="3">
    <source>
        <dbReference type="ARBA" id="ARBA00011738"/>
    </source>
</evidence>
<dbReference type="Pfam" id="PF01475">
    <property type="entry name" value="FUR"/>
    <property type="match status" value="1"/>
</dbReference>
<keyword evidence="6" id="KW-0479">Metal-binding</keyword>
<keyword evidence="7" id="KW-0862">Zinc</keyword>
<dbReference type="EMBL" id="BAAATL010000001">
    <property type="protein sequence ID" value="GAA2464639.1"/>
    <property type="molecule type" value="Genomic_DNA"/>
</dbReference>
<keyword evidence="5" id="KW-0678">Repressor</keyword>
<evidence type="ECO:0000256" key="11">
    <source>
        <dbReference type="SAM" id="MobiDB-lite"/>
    </source>
</evidence>
<keyword evidence="13" id="KW-1185">Reference proteome</keyword>
<dbReference type="CDD" id="cd07153">
    <property type="entry name" value="Fur_like"/>
    <property type="match status" value="1"/>
</dbReference>
<sequence>MSRREKGRHVTTTPPSAHLGAATAPDGSALLLRRHGLRCTASRLCTLRLLATSGQHYSSAEVCAALQERGLPFDQATVYRTLETFTDVGLAHAVHGPGPKRHGVSSEPHHHAVCEECGHVQDLAIADMGEAVERITRLTGLRVGTGGSLLLYGRCARCSP</sequence>
<keyword evidence="8" id="KW-0805">Transcription regulation</keyword>
<evidence type="ECO:0000256" key="8">
    <source>
        <dbReference type="ARBA" id="ARBA00023015"/>
    </source>
</evidence>
<reference evidence="13" key="1">
    <citation type="journal article" date="2019" name="Int. J. Syst. Evol. Microbiol.">
        <title>The Global Catalogue of Microorganisms (GCM) 10K type strain sequencing project: providing services to taxonomists for standard genome sequencing and annotation.</title>
        <authorList>
            <consortium name="The Broad Institute Genomics Platform"/>
            <consortium name="The Broad Institute Genome Sequencing Center for Infectious Disease"/>
            <person name="Wu L."/>
            <person name="Ma J."/>
        </authorList>
    </citation>
    <scope>NUCLEOTIDE SEQUENCE [LARGE SCALE GENOMIC DNA]</scope>
    <source>
        <strain evidence="13">JCM 6923</strain>
    </source>
</reference>
<comment type="subunit">
    <text evidence="3">Homodimer.</text>
</comment>
<comment type="subcellular location">
    <subcellularLocation>
        <location evidence="1">Cytoplasm</location>
    </subcellularLocation>
</comment>
<dbReference type="Proteomes" id="UP001501721">
    <property type="component" value="Unassembled WGS sequence"/>
</dbReference>